<name>A0A6J1GJP1_CUCMO</name>
<keyword evidence="3 5" id="KW-0808">Transferase</keyword>
<evidence type="ECO:0000256" key="5">
    <source>
        <dbReference type="RuleBase" id="RU003718"/>
    </source>
</evidence>
<evidence type="ECO:0000313" key="8">
    <source>
        <dbReference type="RefSeq" id="XP_022951744.1"/>
    </source>
</evidence>
<dbReference type="FunFam" id="3.40.50.2000:FF:000019">
    <property type="entry name" value="Glycosyltransferase"/>
    <property type="match status" value="1"/>
</dbReference>
<evidence type="ECO:0000256" key="3">
    <source>
        <dbReference type="ARBA" id="ARBA00022679"/>
    </source>
</evidence>
<comment type="similarity">
    <text evidence="2 5">Belongs to the UDP-glycosyltransferase family.</text>
</comment>
<comment type="pathway">
    <text evidence="1">Secondary metabolite biosynthesis; terpenoid biosynthesis.</text>
</comment>
<dbReference type="InterPro" id="IPR035595">
    <property type="entry name" value="UDP_glycos_trans_CS"/>
</dbReference>
<evidence type="ECO:0000313" key="7">
    <source>
        <dbReference type="Proteomes" id="UP000504609"/>
    </source>
</evidence>
<dbReference type="Pfam" id="PF00201">
    <property type="entry name" value="UDPGT"/>
    <property type="match status" value="1"/>
</dbReference>
<dbReference type="InterPro" id="IPR002213">
    <property type="entry name" value="UDP_glucos_trans"/>
</dbReference>
<dbReference type="PANTHER" id="PTHR11926:SF1560">
    <property type="entry name" value="UDP-GLYCOSYLTRANSFERASE 74E1-RELATED"/>
    <property type="match status" value="1"/>
</dbReference>
<comment type="catalytic activity">
    <reaction evidence="4">
        <text>mogrol + UDP-alpha-D-glucose = mogroside IE + UDP + H(+)</text>
        <dbReference type="Rhea" id="RHEA:52044"/>
        <dbReference type="ChEBI" id="CHEBI:15378"/>
        <dbReference type="ChEBI" id="CHEBI:58223"/>
        <dbReference type="ChEBI" id="CHEBI:58885"/>
        <dbReference type="ChEBI" id="CHEBI:138974"/>
        <dbReference type="ChEBI" id="CHEBI:138975"/>
        <dbReference type="EC" id="2.4.1.350"/>
    </reaction>
    <physiologicalReaction direction="left-to-right" evidence="4">
        <dbReference type="Rhea" id="RHEA:52045"/>
    </physiologicalReaction>
</comment>
<keyword evidence="5" id="KW-0328">Glycosyltransferase</keyword>
<evidence type="ECO:0000256" key="4">
    <source>
        <dbReference type="ARBA" id="ARBA00050692"/>
    </source>
</evidence>
<organism evidence="7 8">
    <name type="scientific">Cucurbita moschata</name>
    <name type="common">Winter crookneck squash</name>
    <name type="synonym">Cucurbita pepo var. moschata</name>
    <dbReference type="NCBI Taxonomy" id="3662"/>
    <lineage>
        <taxon>Eukaryota</taxon>
        <taxon>Viridiplantae</taxon>
        <taxon>Streptophyta</taxon>
        <taxon>Embryophyta</taxon>
        <taxon>Tracheophyta</taxon>
        <taxon>Spermatophyta</taxon>
        <taxon>Magnoliopsida</taxon>
        <taxon>eudicotyledons</taxon>
        <taxon>Gunneridae</taxon>
        <taxon>Pentapetalae</taxon>
        <taxon>rosids</taxon>
        <taxon>fabids</taxon>
        <taxon>Cucurbitales</taxon>
        <taxon>Cucurbitaceae</taxon>
        <taxon>Cucurbiteae</taxon>
        <taxon>Cucurbita</taxon>
    </lineage>
</organism>
<dbReference type="CDD" id="cd03784">
    <property type="entry name" value="GT1_Gtf-like"/>
    <property type="match status" value="1"/>
</dbReference>
<proteinExistence type="inferred from homology"/>
<evidence type="ECO:0000256" key="6">
    <source>
        <dbReference type="RuleBase" id="RU362057"/>
    </source>
</evidence>
<dbReference type="PROSITE" id="PS00375">
    <property type="entry name" value="UDPGT"/>
    <property type="match status" value="1"/>
</dbReference>
<dbReference type="Proteomes" id="UP000504609">
    <property type="component" value="Unplaced"/>
</dbReference>
<evidence type="ECO:0000256" key="2">
    <source>
        <dbReference type="ARBA" id="ARBA00009995"/>
    </source>
</evidence>
<gene>
    <name evidence="8" type="primary">LOC111454485</name>
</gene>
<accession>A0A6J1GJP1</accession>
<reference evidence="8" key="1">
    <citation type="submission" date="2025-08" db="UniProtKB">
        <authorList>
            <consortium name="RefSeq"/>
        </authorList>
    </citation>
    <scope>IDENTIFICATION</scope>
    <source>
        <tissue evidence="8">Young leaves</tissue>
    </source>
</reference>
<dbReference type="GeneID" id="111454485"/>
<dbReference type="GO" id="GO:0080044">
    <property type="term" value="F:quercetin 7-O-glucosyltransferase activity"/>
    <property type="evidence" value="ECO:0007669"/>
    <property type="project" value="TreeGrafter"/>
</dbReference>
<protein>
    <recommendedName>
        <fullName evidence="6">Glycosyltransferase</fullName>
        <ecNumber evidence="6">2.4.1.-</ecNumber>
    </recommendedName>
</protein>
<sequence length="460" mass="51834">MSNTTANGGRRSSHVVLFAYPKQGHLSPMLQFAKRLASKGLRITFLTTTSATKSLEIDLPASYQIDLRFISDVRTEPILSLKDEHESFEAVVSKSFGDFIDGTLRSSGYDPPRFVVFDSVMPWAMDVARVRGIGSAPFFTESCVVNHILNQVYKGSFSIPPVENVAAGISIPPLPVLQTEDLPYFSYEPELVLKFMTDQFSSFKNAKWIFVNTFDQLEMKVVNWMTQKWPIKTIGPSIPSAYLDGRLKDDKTYGLNHQNLNNCKIFQWLNSKEIASVIYISFGSLVILPDKQVNELASFLKNTNLSFLWVLRESEQEKLPNNFVQQTSHKGLVVKWCCQLQVLSHKAVSCFVTHCGWNSTIEALSLGVPMVAVPQWIDQTTNAKFIADVWKVGARVKMNDKGIATKLELEASLRHVSQGYRQNEIKQNSIKLRNLAKEAMDEGGSSDKNIEQFVKELDPF</sequence>
<keyword evidence="7" id="KW-1185">Reference proteome</keyword>
<dbReference type="Gene3D" id="3.40.50.2000">
    <property type="entry name" value="Glycogen Phosphorylase B"/>
    <property type="match status" value="2"/>
</dbReference>
<dbReference type="PANTHER" id="PTHR11926">
    <property type="entry name" value="GLUCOSYL/GLUCURONOSYL TRANSFERASES"/>
    <property type="match status" value="1"/>
</dbReference>
<dbReference type="SUPFAM" id="SSF53756">
    <property type="entry name" value="UDP-Glycosyltransferase/glycogen phosphorylase"/>
    <property type="match status" value="1"/>
</dbReference>
<dbReference type="GO" id="GO:0080043">
    <property type="term" value="F:quercetin 3-O-glucosyltransferase activity"/>
    <property type="evidence" value="ECO:0007669"/>
    <property type="project" value="TreeGrafter"/>
</dbReference>
<evidence type="ECO:0000256" key="1">
    <source>
        <dbReference type="ARBA" id="ARBA00004721"/>
    </source>
</evidence>
<dbReference type="AlphaFoldDB" id="A0A6J1GJP1"/>
<dbReference type="EC" id="2.4.1.-" evidence="6"/>
<dbReference type="RefSeq" id="XP_022951744.1">
    <property type="nucleotide sequence ID" value="XM_023095976.1"/>
</dbReference>
<dbReference type="KEGG" id="cmos:111454485"/>